<evidence type="ECO:0000313" key="2">
    <source>
        <dbReference type="Proteomes" id="UP000533953"/>
    </source>
</evidence>
<gene>
    <name evidence="1" type="ORF">HCI99_06345</name>
</gene>
<accession>A0A7X0XC91</accession>
<proteinExistence type="predicted"/>
<evidence type="ECO:0000313" key="1">
    <source>
        <dbReference type="EMBL" id="MBC1491442.1"/>
    </source>
</evidence>
<protein>
    <submittedName>
        <fullName evidence="1">DUF2513 domain-containing protein</fullName>
    </submittedName>
</protein>
<sequence length="129" mass="14767">MRINQDCIRDILLYIENLTLSEMQHGIESEELSEVEMLTEKYSKDDIVYSLIQLIDAGYLEGETYDYVYDPTSVRVDKITWEGHEFIDATRSETVWLKTKEKVSKLIGETSLAVLTQVATAVSKQLLGL</sequence>
<dbReference type="AlphaFoldDB" id="A0A7X0XC91"/>
<dbReference type="Proteomes" id="UP000533953">
    <property type="component" value="Unassembled WGS sequence"/>
</dbReference>
<name>A0A7X0XC91_9LIST</name>
<organism evidence="1 2">
    <name type="scientific">Listeria booriae</name>
    <dbReference type="NCBI Taxonomy" id="1552123"/>
    <lineage>
        <taxon>Bacteria</taxon>
        <taxon>Bacillati</taxon>
        <taxon>Bacillota</taxon>
        <taxon>Bacilli</taxon>
        <taxon>Bacillales</taxon>
        <taxon>Listeriaceae</taxon>
        <taxon>Listeria</taxon>
    </lineage>
</organism>
<dbReference type="RefSeq" id="WP_185417204.1">
    <property type="nucleotide sequence ID" value="NZ_JAASTX010000006.1"/>
</dbReference>
<comment type="caution">
    <text evidence="1">The sequence shown here is derived from an EMBL/GenBank/DDBJ whole genome shotgun (WGS) entry which is preliminary data.</text>
</comment>
<dbReference type="EMBL" id="JAASTX010000006">
    <property type="protein sequence ID" value="MBC1491442.1"/>
    <property type="molecule type" value="Genomic_DNA"/>
</dbReference>
<dbReference type="InterPro" id="IPR019650">
    <property type="entry name" value="DUF2513"/>
</dbReference>
<reference evidence="1 2" key="1">
    <citation type="submission" date="2020-03" db="EMBL/GenBank/DDBJ databases">
        <title>Soil Listeria distribution.</title>
        <authorList>
            <person name="Liao J."/>
            <person name="Wiedmann M."/>
        </authorList>
    </citation>
    <scope>NUCLEOTIDE SEQUENCE [LARGE SCALE GENOMIC DNA]</scope>
    <source>
        <strain evidence="1 2">FSL L7-1547</strain>
    </source>
</reference>
<dbReference type="Pfam" id="PF10711">
    <property type="entry name" value="DUF2513"/>
    <property type="match status" value="1"/>
</dbReference>